<dbReference type="InterPro" id="IPR036279">
    <property type="entry name" value="5-3_exonuclease_C_sf"/>
</dbReference>
<dbReference type="Pfam" id="PF01612">
    <property type="entry name" value="DNA_pol_A_exo1"/>
    <property type="match status" value="1"/>
</dbReference>
<dbReference type="STRING" id="1150626.PHAMO_170044"/>
<evidence type="ECO:0000256" key="11">
    <source>
        <dbReference type="ARBA" id="ARBA00022839"/>
    </source>
</evidence>
<comment type="catalytic activity">
    <reaction evidence="15 17">
        <text>DNA(n) + a 2'-deoxyribonucleoside 5'-triphosphate = DNA(n+1) + diphosphate</text>
        <dbReference type="Rhea" id="RHEA:22508"/>
        <dbReference type="Rhea" id="RHEA-COMP:17339"/>
        <dbReference type="Rhea" id="RHEA-COMP:17340"/>
        <dbReference type="ChEBI" id="CHEBI:33019"/>
        <dbReference type="ChEBI" id="CHEBI:61560"/>
        <dbReference type="ChEBI" id="CHEBI:173112"/>
        <dbReference type="EC" id="2.7.7.7"/>
    </reaction>
</comment>
<feature type="domain" description="3'-5' exonuclease" evidence="18">
    <location>
        <begin position="323"/>
        <end position="525"/>
    </location>
</feature>
<evidence type="ECO:0000256" key="2">
    <source>
        <dbReference type="ARBA" id="ARBA00011541"/>
    </source>
</evidence>
<dbReference type="Gene3D" id="1.10.150.20">
    <property type="entry name" value="5' to 3' exonuclease, C-terminal subdomain"/>
    <property type="match status" value="2"/>
</dbReference>
<dbReference type="eggNOG" id="COG0258">
    <property type="taxonomic scope" value="Bacteria"/>
</dbReference>
<keyword evidence="13 17" id="KW-0238">DNA-binding</keyword>
<keyword evidence="22" id="KW-1185">Reference proteome</keyword>
<dbReference type="Proteomes" id="UP000004169">
    <property type="component" value="Unassembled WGS sequence"/>
</dbReference>
<keyword evidence="10 17" id="KW-0378">Hydrolase</keyword>
<dbReference type="FunFam" id="1.20.1060.10:FF:000001">
    <property type="entry name" value="DNA polymerase I"/>
    <property type="match status" value="1"/>
</dbReference>
<comment type="function">
    <text evidence="17">In addition to polymerase activity, this DNA polymerase exhibits 3'-5' and 5'-3' exonuclease activity.</text>
</comment>
<comment type="subunit">
    <text evidence="2">Single-chain monomer with multiple functions.</text>
</comment>
<reference evidence="21 22" key="1">
    <citation type="journal article" date="2012" name="J. Bacteriol.">
        <title>Draft Genome Sequence of the Purple Photosynthetic Bacterium Phaeospirillum molischianum DSM120, a Particularly Versatile Bacterium.</title>
        <authorList>
            <person name="Duquesne K."/>
            <person name="Prima V."/>
            <person name="Ji B."/>
            <person name="Rouy Z."/>
            <person name="Medigue C."/>
            <person name="Talla E."/>
            <person name="Sturgis J.N."/>
        </authorList>
    </citation>
    <scope>NUCLEOTIDE SEQUENCE [LARGE SCALE GENOMIC DNA]</scope>
    <source>
        <strain evidence="22">DSM120</strain>
    </source>
</reference>
<dbReference type="GO" id="GO:0008408">
    <property type="term" value="F:3'-5' exonuclease activity"/>
    <property type="evidence" value="ECO:0007669"/>
    <property type="project" value="UniProtKB-UniRule"/>
</dbReference>
<dbReference type="Pfam" id="PF02739">
    <property type="entry name" value="5_3_exonuc_N"/>
    <property type="match status" value="1"/>
</dbReference>
<evidence type="ECO:0000256" key="1">
    <source>
        <dbReference type="ARBA" id="ARBA00007705"/>
    </source>
</evidence>
<evidence type="ECO:0000259" key="19">
    <source>
        <dbReference type="SMART" id="SM00475"/>
    </source>
</evidence>
<evidence type="ECO:0000256" key="5">
    <source>
        <dbReference type="ARBA" id="ARBA00022679"/>
    </source>
</evidence>
<dbReference type="GO" id="GO:0008409">
    <property type="term" value="F:5'-3' exonuclease activity"/>
    <property type="evidence" value="ECO:0007669"/>
    <property type="project" value="UniProtKB-UniRule"/>
</dbReference>
<dbReference type="InterPro" id="IPR029060">
    <property type="entry name" value="PIN-like_dom_sf"/>
</dbReference>
<dbReference type="InterPro" id="IPR012337">
    <property type="entry name" value="RNaseH-like_sf"/>
</dbReference>
<dbReference type="Pfam" id="PF01367">
    <property type="entry name" value="5_3_exonuc"/>
    <property type="match status" value="1"/>
</dbReference>
<dbReference type="SUPFAM" id="SSF53098">
    <property type="entry name" value="Ribonuclease H-like"/>
    <property type="match status" value="1"/>
</dbReference>
<evidence type="ECO:0000256" key="7">
    <source>
        <dbReference type="ARBA" id="ARBA00022705"/>
    </source>
</evidence>
<evidence type="ECO:0000256" key="10">
    <source>
        <dbReference type="ARBA" id="ARBA00022801"/>
    </source>
</evidence>
<gene>
    <name evidence="17 21" type="primary">polA</name>
    <name evidence="21" type="ORF">PHAMO_170044</name>
</gene>
<keyword evidence="14 17" id="KW-0234">DNA repair</keyword>
<dbReference type="eggNOG" id="COG0749">
    <property type="taxonomic scope" value="Bacteria"/>
</dbReference>
<dbReference type="FunFam" id="3.40.50.1010:FF:000001">
    <property type="entry name" value="DNA polymerase I"/>
    <property type="match status" value="1"/>
</dbReference>
<dbReference type="InterPro" id="IPR018320">
    <property type="entry name" value="DNA_polymerase_1"/>
</dbReference>
<evidence type="ECO:0000256" key="16">
    <source>
        <dbReference type="NCBIfam" id="TIGR00593"/>
    </source>
</evidence>
<sequence length="936" mass="100878">MSTVSEPSADSLRHVVLIDGSGFIFRAFHGLPPMTRGDGTPVNAVYGFTTMLLKLLNDSRADHIAVIFDSSRKTFRTDLYPGYKAQRPPPPEELVPQFPLVREAVRAFDVACIEMEGFEADDLIAAYACAATAEGAQVTIVSSDKDLMQLVGEHVSMFDPMKNRTIGVAEVFEKFGVAPDRVVDVQALCGDAADNVPGVPGIGVKTAAQLIEEYGDLESLLTRAAEIKQPKRRQTLLDNAAMARLSRDLVRLRDDMDLPEPLAALAVRPLVPERLAAFLAEQGFRSLINRLNLKAPPRAAVAAAAVTEAPVAAPAGGLSRDGYELVLSLDALDRWIAEAIEAGIVGFDTETDSLDSMRARLVGVSLAVAPGRACYIPVIHTAPAAQGSLDFGDSADNGNSGPKPIPVEQTLERLTPLLSDPSVLKVGHNIKYDMQVFASLGVSVTPIDDTMLLSYVLDGASHGHGLDELARLHLGHTNISFSEVCGTGRSQITFDRVPLEKARDYAAEDADVTLRLHQFLKPRLLAEKMVEVYETLERPLVPVIVAMERAGLQVDRPFLQSLSEDFGRRLAALEAEVIALNGGEPFNLGSPQQLGKVLFETLNLPGGKKTKSGQWATGADILEDLAPLHPLPARLLDWRQLAKLKSTYTDALVAQINPATGRVHTSFSLAATTTGRLSSSDPNLQNIPIRTEEGRKIRRAFIAKPGFCLISADYSQIELRLVAHVAGIEGLRTAFAEGRDIHAITASQVFGVPLEEVDSSLRRRAKAINFGIIYGISPFGLAAQLSIPQGEAKAYIDAYFGRYPEIRAFMEQTKEEARAFGFVRTPFGRKVFTPGIKDKNAAVRAFAERAAINGPIQGGAADIIKRAMIRLPAALAEAGLAAQLLLQVHDELVLEAPEAEAEATIAIVRRVMEGAATLSVPLLVEAAAAASWDEAH</sequence>
<evidence type="ECO:0000259" key="18">
    <source>
        <dbReference type="SMART" id="SM00474"/>
    </source>
</evidence>
<evidence type="ECO:0000313" key="21">
    <source>
        <dbReference type="EMBL" id="CCG39985.1"/>
    </source>
</evidence>
<keyword evidence="12 17" id="KW-0239">DNA-directed DNA polymerase</keyword>
<dbReference type="Gene3D" id="1.20.1060.10">
    <property type="entry name" value="Taq DNA Polymerase, Chain T, domain 4"/>
    <property type="match status" value="1"/>
</dbReference>
<keyword evidence="5 17" id="KW-0808">Transferase</keyword>
<keyword evidence="8" id="KW-0540">Nuclease</keyword>
<dbReference type="GO" id="GO:0003887">
    <property type="term" value="F:DNA-directed DNA polymerase activity"/>
    <property type="evidence" value="ECO:0007669"/>
    <property type="project" value="UniProtKB-UniRule"/>
</dbReference>
<evidence type="ECO:0000256" key="17">
    <source>
        <dbReference type="RuleBase" id="RU004460"/>
    </source>
</evidence>
<dbReference type="SMART" id="SM00279">
    <property type="entry name" value="HhH2"/>
    <property type="match status" value="1"/>
</dbReference>
<keyword evidence="7 17" id="KW-0235">DNA replication</keyword>
<dbReference type="SUPFAM" id="SSF56672">
    <property type="entry name" value="DNA/RNA polymerases"/>
    <property type="match status" value="1"/>
</dbReference>
<evidence type="ECO:0000259" key="20">
    <source>
        <dbReference type="SMART" id="SM00482"/>
    </source>
</evidence>
<name>H8FNP7_MAGML</name>
<dbReference type="Gene3D" id="3.30.420.10">
    <property type="entry name" value="Ribonuclease H-like superfamily/Ribonuclease H"/>
    <property type="match status" value="1"/>
</dbReference>
<dbReference type="PANTHER" id="PTHR10133:SF27">
    <property type="entry name" value="DNA POLYMERASE NU"/>
    <property type="match status" value="1"/>
</dbReference>
<dbReference type="NCBIfam" id="TIGR00593">
    <property type="entry name" value="pola"/>
    <property type="match status" value="1"/>
</dbReference>
<dbReference type="FunFam" id="3.30.420.10:FF:000026">
    <property type="entry name" value="DNA polymerase I"/>
    <property type="match status" value="1"/>
</dbReference>
<dbReference type="SMART" id="SM00482">
    <property type="entry name" value="POLAc"/>
    <property type="match status" value="1"/>
</dbReference>
<dbReference type="EC" id="2.7.7.7" evidence="3 16"/>
<feature type="domain" description="DNA-directed DNA polymerase family A palm" evidence="20">
    <location>
        <begin position="694"/>
        <end position="900"/>
    </location>
</feature>
<dbReference type="PANTHER" id="PTHR10133">
    <property type="entry name" value="DNA POLYMERASE I"/>
    <property type="match status" value="1"/>
</dbReference>
<dbReference type="InterPro" id="IPR020045">
    <property type="entry name" value="DNA_polI_H3TH"/>
</dbReference>
<comment type="caution">
    <text evidence="21">The sequence shown here is derived from an EMBL/GenBank/DDBJ whole genome shotgun (WGS) entry which is preliminary data.</text>
</comment>
<comment type="similarity">
    <text evidence="1 17">Belongs to the DNA polymerase type-A family.</text>
</comment>
<protein>
    <recommendedName>
        <fullName evidence="4 16">DNA polymerase I</fullName>
        <ecNumber evidence="3 16">2.7.7.7</ecNumber>
    </recommendedName>
</protein>
<dbReference type="NCBIfam" id="NF004397">
    <property type="entry name" value="PRK05755.1"/>
    <property type="match status" value="1"/>
</dbReference>
<dbReference type="CDD" id="cd08637">
    <property type="entry name" value="DNA_pol_A_pol_I_C"/>
    <property type="match status" value="1"/>
</dbReference>
<dbReference type="InterPro" id="IPR043502">
    <property type="entry name" value="DNA/RNA_pol_sf"/>
</dbReference>
<keyword evidence="6 17" id="KW-0548">Nucleotidyltransferase</keyword>
<organism evidence="21 22">
    <name type="scientific">Magnetospirillum molischianum DSM 120</name>
    <dbReference type="NCBI Taxonomy" id="1150626"/>
    <lineage>
        <taxon>Bacteria</taxon>
        <taxon>Pseudomonadati</taxon>
        <taxon>Pseudomonadota</taxon>
        <taxon>Alphaproteobacteria</taxon>
        <taxon>Rhodospirillales</taxon>
        <taxon>Rhodospirillaceae</taxon>
        <taxon>Magnetospirillum</taxon>
    </lineage>
</organism>
<evidence type="ECO:0000313" key="22">
    <source>
        <dbReference type="Proteomes" id="UP000004169"/>
    </source>
</evidence>
<dbReference type="Pfam" id="PF00476">
    <property type="entry name" value="DNA_pol_A"/>
    <property type="match status" value="1"/>
</dbReference>
<dbReference type="InterPro" id="IPR002298">
    <property type="entry name" value="DNA_polymerase_A"/>
</dbReference>
<feature type="domain" description="5'-3' exonuclease" evidence="19">
    <location>
        <begin position="13"/>
        <end position="268"/>
    </location>
</feature>
<evidence type="ECO:0000256" key="12">
    <source>
        <dbReference type="ARBA" id="ARBA00022932"/>
    </source>
</evidence>
<dbReference type="CDD" id="cd09898">
    <property type="entry name" value="H3TH_53EXO"/>
    <property type="match status" value="1"/>
</dbReference>
<evidence type="ECO:0000256" key="13">
    <source>
        <dbReference type="ARBA" id="ARBA00023125"/>
    </source>
</evidence>
<proteinExistence type="inferred from homology"/>
<dbReference type="FunFam" id="1.10.150.20:FF:000002">
    <property type="entry name" value="DNA polymerase I"/>
    <property type="match status" value="1"/>
</dbReference>
<dbReference type="SMART" id="SM00475">
    <property type="entry name" value="53EXOc"/>
    <property type="match status" value="1"/>
</dbReference>
<dbReference type="PROSITE" id="PS00447">
    <property type="entry name" value="DNA_POLYMERASE_A"/>
    <property type="match status" value="1"/>
</dbReference>
<keyword evidence="9 17" id="KW-0227">DNA damage</keyword>
<dbReference type="SUPFAM" id="SSF88723">
    <property type="entry name" value="PIN domain-like"/>
    <property type="match status" value="1"/>
</dbReference>
<dbReference type="FunFam" id="1.10.150.20:FF:000003">
    <property type="entry name" value="DNA polymerase I"/>
    <property type="match status" value="1"/>
</dbReference>
<dbReference type="AlphaFoldDB" id="H8FNP7"/>
<evidence type="ECO:0000256" key="8">
    <source>
        <dbReference type="ARBA" id="ARBA00022722"/>
    </source>
</evidence>
<dbReference type="InterPro" id="IPR020046">
    <property type="entry name" value="5-3_exonucl_a-hlix_arch_N"/>
</dbReference>
<dbReference type="CDD" id="cd09859">
    <property type="entry name" value="PIN_53EXO"/>
    <property type="match status" value="1"/>
</dbReference>
<dbReference type="CDD" id="cd06139">
    <property type="entry name" value="DNA_polA_I_Ecoli_like_exo"/>
    <property type="match status" value="1"/>
</dbReference>
<dbReference type="Gene3D" id="3.30.70.370">
    <property type="match status" value="1"/>
</dbReference>
<dbReference type="InterPro" id="IPR002562">
    <property type="entry name" value="3'-5'_exonuclease_dom"/>
</dbReference>
<dbReference type="GO" id="GO:0006261">
    <property type="term" value="P:DNA-templated DNA replication"/>
    <property type="evidence" value="ECO:0007669"/>
    <property type="project" value="UniProtKB-UniRule"/>
</dbReference>
<dbReference type="GO" id="GO:0003677">
    <property type="term" value="F:DNA binding"/>
    <property type="evidence" value="ECO:0007669"/>
    <property type="project" value="UniProtKB-UniRule"/>
</dbReference>
<keyword evidence="11 17" id="KW-0269">Exonuclease</keyword>
<dbReference type="InterPro" id="IPR008918">
    <property type="entry name" value="HhH2"/>
</dbReference>
<evidence type="ECO:0000256" key="14">
    <source>
        <dbReference type="ARBA" id="ARBA00023204"/>
    </source>
</evidence>
<dbReference type="Gene3D" id="3.40.50.1010">
    <property type="entry name" value="5'-nuclease"/>
    <property type="match status" value="1"/>
</dbReference>
<dbReference type="EMBL" id="CAHP01000009">
    <property type="protein sequence ID" value="CCG39985.1"/>
    <property type="molecule type" value="Genomic_DNA"/>
</dbReference>
<evidence type="ECO:0000256" key="15">
    <source>
        <dbReference type="ARBA" id="ARBA00049244"/>
    </source>
</evidence>
<dbReference type="InterPro" id="IPR002421">
    <property type="entry name" value="5-3_exonuclease"/>
</dbReference>
<evidence type="ECO:0000256" key="9">
    <source>
        <dbReference type="ARBA" id="ARBA00022763"/>
    </source>
</evidence>
<dbReference type="PRINTS" id="PR00868">
    <property type="entry name" value="DNAPOLI"/>
</dbReference>
<accession>H8FNP7</accession>
<dbReference type="InterPro" id="IPR019760">
    <property type="entry name" value="DNA-dir_DNA_pol_A_CS"/>
</dbReference>
<evidence type="ECO:0000256" key="4">
    <source>
        <dbReference type="ARBA" id="ARBA00020311"/>
    </source>
</evidence>
<dbReference type="InterPro" id="IPR001098">
    <property type="entry name" value="DNA-dir_DNA_pol_A_palm_dom"/>
</dbReference>
<dbReference type="GO" id="GO:0006302">
    <property type="term" value="P:double-strand break repair"/>
    <property type="evidence" value="ECO:0007669"/>
    <property type="project" value="TreeGrafter"/>
</dbReference>
<dbReference type="SUPFAM" id="SSF47807">
    <property type="entry name" value="5' to 3' exonuclease, C-terminal subdomain"/>
    <property type="match status" value="1"/>
</dbReference>
<evidence type="ECO:0000256" key="3">
    <source>
        <dbReference type="ARBA" id="ARBA00012417"/>
    </source>
</evidence>
<dbReference type="SMART" id="SM00474">
    <property type="entry name" value="35EXOc"/>
    <property type="match status" value="1"/>
</dbReference>
<evidence type="ECO:0000256" key="6">
    <source>
        <dbReference type="ARBA" id="ARBA00022695"/>
    </source>
</evidence>
<dbReference type="InterPro" id="IPR036397">
    <property type="entry name" value="RNaseH_sf"/>
</dbReference>